<dbReference type="Proteomes" id="UP000225740">
    <property type="component" value="Unassembled WGS sequence"/>
</dbReference>
<keyword evidence="2" id="KW-1185">Reference proteome</keyword>
<proteinExistence type="predicted"/>
<reference evidence="1 2" key="1">
    <citation type="submission" date="2017-06" db="EMBL/GenBank/DDBJ databases">
        <title>Description of Rhodopirellula bahusiensis sp. nov.</title>
        <authorList>
            <person name="Kizina J."/>
            <person name="Harder J."/>
        </authorList>
    </citation>
    <scope>NUCLEOTIDE SEQUENCE [LARGE SCALE GENOMIC DNA]</scope>
    <source>
        <strain evidence="1 2">SWK21</strain>
    </source>
</reference>
<sequence>MRTGSDWGGVEMLAVLTTKFPVVFPAACPLTFNMPARSTALICTVSSLLISGLLLTTQTGCLGLMSNLMHAVGADQVPAECELLKDSKVAIVTFTDRSQYSEDIAARTLSRKVSDIMLNKIKDIRLVREDEIQEFRDTHGWENSDFLDIGKGVDAEKVLAIELTGMKLREGATLYRGSAAVMLTVLDVETETVVFRKEIDEFMYPATAGQYTSETTESKFRKLYLQMLAERIGRVFHPYDFADTIAMDGAIASQ</sequence>
<dbReference type="GeneID" id="90610550"/>
<organism evidence="1 2">
    <name type="scientific">Rhodopirellula bahusiensis</name>
    <dbReference type="NCBI Taxonomy" id="2014065"/>
    <lineage>
        <taxon>Bacteria</taxon>
        <taxon>Pseudomonadati</taxon>
        <taxon>Planctomycetota</taxon>
        <taxon>Planctomycetia</taxon>
        <taxon>Pirellulales</taxon>
        <taxon>Pirellulaceae</taxon>
        <taxon>Rhodopirellula</taxon>
    </lineage>
</organism>
<evidence type="ECO:0000313" key="2">
    <source>
        <dbReference type="Proteomes" id="UP000225740"/>
    </source>
</evidence>
<gene>
    <name evidence="1" type="ORF">CEE69_21465</name>
</gene>
<dbReference type="AlphaFoldDB" id="A0A2G1W2N3"/>
<accession>A0A2G1W2N3</accession>
<evidence type="ECO:0000313" key="1">
    <source>
        <dbReference type="EMBL" id="PHQ33298.1"/>
    </source>
</evidence>
<comment type="caution">
    <text evidence="1">The sequence shown here is derived from an EMBL/GenBank/DDBJ whole genome shotgun (WGS) entry which is preliminary data.</text>
</comment>
<dbReference type="RefSeq" id="WP_099262693.1">
    <property type="nucleotide sequence ID" value="NZ_JBDUYK010000037.1"/>
</dbReference>
<protein>
    <submittedName>
        <fullName evidence="1">Uncharacterized protein</fullName>
    </submittedName>
</protein>
<name>A0A2G1W2N3_9BACT</name>
<dbReference type="OrthoDB" id="259392at2"/>
<dbReference type="EMBL" id="NIZW01000018">
    <property type="protein sequence ID" value="PHQ33298.1"/>
    <property type="molecule type" value="Genomic_DNA"/>
</dbReference>